<dbReference type="AlphaFoldDB" id="A0A8J7M7N5"/>
<evidence type="ECO:0000313" key="2">
    <source>
        <dbReference type="EMBL" id="MBK0399816.1"/>
    </source>
</evidence>
<dbReference type="RefSeq" id="WP_200610004.1">
    <property type="nucleotide sequence ID" value="NZ_JAEHHL010000006.1"/>
</dbReference>
<evidence type="ECO:0000313" key="3">
    <source>
        <dbReference type="Proteomes" id="UP000655420"/>
    </source>
</evidence>
<evidence type="ECO:0000256" key="1">
    <source>
        <dbReference type="SAM" id="MobiDB-lite"/>
    </source>
</evidence>
<dbReference type="Proteomes" id="UP000655420">
    <property type="component" value="Unassembled WGS sequence"/>
</dbReference>
<proteinExistence type="predicted"/>
<comment type="caution">
    <text evidence="2">The sequence shown here is derived from an EMBL/GenBank/DDBJ whole genome shotgun (WGS) entry which is preliminary data.</text>
</comment>
<reference evidence="2" key="1">
    <citation type="submission" date="2020-12" db="EMBL/GenBank/DDBJ databases">
        <title>Bacterial taxonomy.</title>
        <authorList>
            <person name="Pan X."/>
        </authorList>
    </citation>
    <scope>NUCLEOTIDE SEQUENCE</scope>
    <source>
        <strain evidence="2">M0105</strain>
    </source>
</reference>
<protein>
    <recommendedName>
        <fullName evidence="4">Helix-turn-helix domain-containing protein</fullName>
    </recommendedName>
</protein>
<feature type="region of interest" description="Disordered" evidence="1">
    <location>
        <begin position="134"/>
        <end position="183"/>
    </location>
</feature>
<accession>A0A8J7M7N5</accession>
<evidence type="ECO:0008006" key="4">
    <source>
        <dbReference type="Google" id="ProtNLM"/>
    </source>
</evidence>
<gene>
    <name evidence="2" type="ORF">H0I76_11495</name>
</gene>
<name>A0A8J7M7N5_9RHOB</name>
<sequence length="222" mass="24390">MARKNRKGRTEFNEHFAKMLRSTMEEPAWRALSTAAQSLYPWIKLEWHGPSSNNNGKIRFSVRQAAQAVGCDPGTARRAFCDLQAKGFLHVTKVSSLGSEGEARGNEYEITELALPGAIEGRKLYRSWRPGRDFPVQRAKANNPKGKGGFGNSETRPQDADQSRASELQNAGWPDRNSQMNTPNIDNVATAERRHPYLPEGCGERAASGCVRATSAAVGAEC</sequence>
<keyword evidence="3" id="KW-1185">Reference proteome</keyword>
<organism evidence="2 3">
    <name type="scientific">Thermohalobaculum xanthum</name>
    <dbReference type="NCBI Taxonomy" id="2753746"/>
    <lineage>
        <taxon>Bacteria</taxon>
        <taxon>Pseudomonadati</taxon>
        <taxon>Pseudomonadota</taxon>
        <taxon>Alphaproteobacteria</taxon>
        <taxon>Rhodobacterales</taxon>
        <taxon>Paracoccaceae</taxon>
        <taxon>Thermohalobaculum</taxon>
    </lineage>
</organism>
<dbReference type="EMBL" id="JAEHHL010000006">
    <property type="protein sequence ID" value="MBK0399816.1"/>
    <property type="molecule type" value="Genomic_DNA"/>
</dbReference>